<reference evidence="2" key="1">
    <citation type="journal article" date="2022" name="Int. J. Mol. Sci.">
        <title>Draft Genome of Tanacetum Coccineum: Genomic Comparison of Closely Related Tanacetum-Family Plants.</title>
        <authorList>
            <person name="Yamashiro T."/>
            <person name="Shiraishi A."/>
            <person name="Nakayama K."/>
            <person name="Satake H."/>
        </authorList>
    </citation>
    <scope>NUCLEOTIDE SEQUENCE</scope>
</reference>
<dbReference type="InterPro" id="IPR043502">
    <property type="entry name" value="DNA/RNA_pol_sf"/>
</dbReference>
<organism evidence="2 3">
    <name type="scientific">Tanacetum coccineum</name>
    <dbReference type="NCBI Taxonomy" id="301880"/>
    <lineage>
        <taxon>Eukaryota</taxon>
        <taxon>Viridiplantae</taxon>
        <taxon>Streptophyta</taxon>
        <taxon>Embryophyta</taxon>
        <taxon>Tracheophyta</taxon>
        <taxon>Spermatophyta</taxon>
        <taxon>Magnoliopsida</taxon>
        <taxon>eudicotyledons</taxon>
        <taxon>Gunneridae</taxon>
        <taxon>Pentapetalae</taxon>
        <taxon>asterids</taxon>
        <taxon>campanulids</taxon>
        <taxon>Asterales</taxon>
        <taxon>Asteraceae</taxon>
        <taxon>Asteroideae</taxon>
        <taxon>Anthemideae</taxon>
        <taxon>Anthemidinae</taxon>
        <taxon>Tanacetum</taxon>
    </lineage>
</organism>
<protein>
    <submittedName>
        <fullName evidence="2">Retrovirus-related pol polyprotein from transposon TNT 1-94</fullName>
    </submittedName>
</protein>
<evidence type="ECO:0000313" key="2">
    <source>
        <dbReference type="EMBL" id="GJT48236.1"/>
    </source>
</evidence>
<dbReference type="EMBL" id="BQNB010016137">
    <property type="protein sequence ID" value="GJT48236.1"/>
    <property type="molecule type" value="Genomic_DNA"/>
</dbReference>
<proteinExistence type="predicted"/>
<name>A0ABQ5EBK7_9ASTR</name>
<dbReference type="InterPro" id="IPR013103">
    <property type="entry name" value="RVT_2"/>
</dbReference>
<feature type="domain" description="Reverse transcriptase Ty1/copia-type" evidence="1">
    <location>
        <begin position="55"/>
        <end position="144"/>
    </location>
</feature>
<reference evidence="2" key="2">
    <citation type="submission" date="2022-01" db="EMBL/GenBank/DDBJ databases">
        <authorList>
            <person name="Yamashiro T."/>
            <person name="Shiraishi A."/>
            <person name="Satake H."/>
            <person name="Nakayama K."/>
        </authorList>
    </citation>
    <scope>NUCLEOTIDE SEQUENCE</scope>
</reference>
<evidence type="ECO:0000259" key="1">
    <source>
        <dbReference type="Pfam" id="PF07727"/>
    </source>
</evidence>
<gene>
    <name evidence="2" type="ORF">Tco_0974393</name>
</gene>
<evidence type="ECO:0000313" key="3">
    <source>
        <dbReference type="Proteomes" id="UP001151760"/>
    </source>
</evidence>
<sequence length="158" mass="18470">MVTVRTFIVVAVHHNWHIAQLDINNALFYGDLYEEVYMTLPQGYKPNTAIQNPVCKFQKFQQSYADTSLLTYKKGQDFLALVIYVDDILLTGNNTHLITYFKQQLDEQFNIKDLGNINYYLGIEFLRNKQGVTMTQKKYALALIHSWCSRPQTFSHTY</sequence>
<dbReference type="Pfam" id="PF07727">
    <property type="entry name" value="RVT_2"/>
    <property type="match status" value="1"/>
</dbReference>
<comment type="caution">
    <text evidence="2">The sequence shown here is derived from an EMBL/GenBank/DDBJ whole genome shotgun (WGS) entry which is preliminary data.</text>
</comment>
<accession>A0ABQ5EBK7</accession>
<keyword evidence="3" id="KW-1185">Reference proteome</keyword>
<dbReference type="SUPFAM" id="SSF56672">
    <property type="entry name" value="DNA/RNA polymerases"/>
    <property type="match status" value="1"/>
</dbReference>
<dbReference type="Proteomes" id="UP001151760">
    <property type="component" value="Unassembled WGS sequence"/>
</dbReference>